<evidence type="ECO:0000256" key="5">
    <source>
        <dbReference type="ARBA" id="ARBA00022519"/>
    </source>
</evidence>
<dbReference type="Gene3D" id="3.40.50.300">
    <property type="entry name" value="P-loop containing nucleotide triphosphate hydrolases"/>
    <property type="match status" value="1"/>
</dbReference>
<dbReference type="EMBL" id="JANGAC010000022">
    <property type="protein sequence ID" value="MCQ4925432.1"/>
    <property type="molecule type" value="Genomic_DNA"/>
</dbReference>
<keyword evidence="9" id="KW-0472">Membrane</keyword>
<dbReference type="GO" id="GO:0005524">
    <property type="term" value="F:ATP binding"/>
    <property type="evidence" value="ECO:0007669"/>
    <property type="project" value="UniProtKB-KW"/>
</dbReference>
<evidence type="ECO:0000259" key="10">
    <source>
        <dbReference type="PROSITE" id="PS50893"/>
    </source>
</evidence>
<dbReference type="InterPro" id="IPR017871">
    <property type="entry name" value="ABC_transporter-like_CS"/>
</dbReference>
<dbReference type="SUPFAM" id="SSF52540">
    <property type="entry name" value="P-loop containing nucleoside triphosphate hydrolases"/>
    <property type="match status" value="1"/>
</dbReference>
<dbReference type="NCBIfam" id="TIGR01727">
    <property type="entry name" value="oligo_HPY"/>
    <property type="match status" value="1"/>
</dbReference>
<comment type="caution">
    <text evidence="11">The sequence shown here is derived from an EMBL/GenBank/DDBJ whole genome shotgun (WGS) entry which is preliminary data.</text>
</comment>
<accession>A0ABT1SGE3</accession>
<sequence>MIIEVKDLTVQFQVGKDTFTAVNNINFKLDEQDSLGLVGESGCGKSTTAYALMNLLEKNGRISNGEILINGVDLVTASDEEVRKIRWKEISMIFQNAMTALNPVQKIGNQIVNALIEHENISRSEAIERASYLFEKVGISPSRLMQYPHEFSGGMKQRAVIALALICYPKILLADEPTTALDVVAQRQVIELLTSLKKELNLSMILISHDISAVAEACEKIAVMYGGEIMEIGTTKDVLIRNNHPYTNALVGSFPSLHKPISKLTQIPGNPPNLADMPKGCVFSSRCIYTEEICFSEKPNMRPVRNNKLCKCHFAEELDFNQ</sequence>
<keyword evidence="5" id="KW-0997">Cell inner membrane</keyword>
<keyword evidence="4" id="KW-1003">Cell membrane</keyword>
<evidence type="ECO:0000256" key="7">
    <source>
        <dbReference type="ARBA" id="ARBA00022840"/>
    </source>
</evidence>
<gene>
    <name evidence="11" type="ORF">NE686_20170</name>
</gene>
<proteinExistence type="inferred from homology"/>
<protein>
    <submittedName>
        <fullName evidence="11">ABC transporter ATP-binding protein</fullName>
    </submittedName>
</protein>
<keyword evidence="3" id="KW-0813">Transport</keyword>
<dbReference type="Pfam" id="PF08352">
    <property type="entry name" value="oligo_HPY"/>
    <property type="match status" value="1"/>
</dbReference>
<evidence type="ECO:0000256" key="9">
    <source>
        <dbReference type="ARBA" id="ARBA00023136"/>
    </source>
</evidence>
<comment type="subcellular location">
    <subcellularLocation>
        <location evidence="1">Cell membrane</location>
        <topology evidence="1">Peripheral membrane protein</topology>
    </subcellularLocation>
</comment>
<dbReference type="Pfam" id="PF00005">
    <property type="entry name" value="ABC_tran"/>
    <property type="match status" value="1"/>
</dbReference>
<dbReference type="RefSeq" id="WP_256312902.1">
    <property type="nucleotide sequence ID" value="NZ_JANGAC010000022.1"/>
</dbReference>
<evidence type="ECO:0000256" key="8">
    <source>
        <dbReference type="ARBA" id="ARBA00022967"/>
    </source>
</evidence>
<comment type="similarity">
    <text evidence="2">Belongs to the ABC transporter superfamily.</text>
</comment>
<keyword evidence="8" id="KW-1278">Translocase</keyword>
<organism evidence="11 12">
    <name type="scientific">Tissierella carlieri</name>
    <dbReference type="NCBI Taxonomy" id="689904"/>
    <lineage>
        <taxon>Bacteria</taxon>
        <taxon>Bacillati</taxon>
        <taxon>Bacillota</taxon>
        <taxon>Tissierellia</taxon>
        <taxon>Tissierellales</taxon>
        <taxon>Tissierellaceae</taxon>
        <taxon>Tissierella</taxon>
    </lineage>
</organism>
<evidence type="ECO:0000256" key="6">
    <source>
        <dbReference type="ARBA" id="ARBA00022741"/>
    </source>
</evidence>
<dbReference type="CDD" id="cd03257">
    <property type="entry name" value="ABC_NikE_OppD_transporters"/>
    <property type="match status" value="1"/>
</dbReference>
<dbReference type="PROSITE" id="PS00211">
    <property type="entry name" value="ABC_TRANSPORTER_1"/>
    <property type="match status" value="1"/>
</dbReference>
<dbReference type="InterPro" id="IPR027417">
    <property type="entry name" value="P-loop_NTPase"/>
</dbReference>
<dbReference type="InterPro" id="IPR003439">
    <property type="entry name" value="ABC_transporter-like_ATP-bd"/>
</dbReference>
<dbReference type="PANTHER" id="PTHR43297:SF14">
    <property type="entry name" value="ATPASE AAA-TYPE CORE DOMAIN-CONTAINING PROTEIN"/>
    <property type="match status" value="1"/>
</dbReference>
<dbReference type="SMART" id="SM00382">
    <property type="entry name" value="AAA"/>
    <property type="match status" value="1"/>
</dbReference>
<dbReference type="InterPro" id="IPR013563">
    <property type="entry name" value="Oligopep_ABC_C"/>
</dbReference>
<evidence type="ECO:0000256" key="2">
    <source>
        <dbReference type="ARBA" id="ARBA00005417"/>
    </source>
</evidence>
<evidence type="ECO:0000256" key="1">
    <source>
        <dbReference type="ARBA" id="ARBA00004202"/>
    </source>
</evidence>
<reference evidence="11 12" key="1">
    <citation type="submission" date="2022-06" db="EMBL/GenBank/DDBJ databases">
        <title>Isolation of gut microbiota from human fecal samples.</title>
        <authorList>
            <person name="Pamer E.G."/>
            <person name="Barat B."/>
            <person name="Waligurski E."/>
            <person name="Medina S."/>
            <person name="Paddock L."/>
            <person name="Mostad J."/>
        </authorList>
    </citation>
    <scope>NUCLEOTIDE SEQUENCE [LARGE SCALE GENOMIC DNA]</scope>
    <source>
        <strain evidence="11 12">DFI.7.95</strain>
    </source>
</reference>
<keyword evidence="12" id="KW-1185">Reference proteome</keyword>
<evidence type="ECO:0000313" key="12">
    <source>
        <dbReference type="Proteomes" id="UP001524478"/>
    </source>
</evidence>
<evidence type="ECO:0000313" key="11">
    <source>
        <dbReference type="EMBL" id="MCQ4925432.1"/>
    </source>
</evidence>
<dbReference type="InterPro" id="IPR050388">
    <property type="entry name" value="ABC_Ni/Peptide_Import"/>
</dbReference>
<dbReference type="PANTHER" id="PTHR43297">
    <property type="entry name" value="OLIGOPEPTIDE TRANSPORT ATP-BINDING PROTEIN APPD"/>
    <property type="match status" value="1"/>
</dbReference>
<evidence type="ECO:0000256" key="3">
    <source>
        <dbReference type="ARBA" id="ARBA00022448"/>
    </source>
</evidence>
<dbReference type="PROSITE" id="PS50893">
    <property type="entry name" value="ABC_TRANSPORTER_2"/>
    <property type="match status" value="1"/>
</dbReference>
<dbReference type="InterPro" id="IPR003593">
    <property type="entry name" value="AAA+_ATPase"/>
</dbReference>
<name>A0ABT1SGE3_9FIRM</name>
<dbReference type="Proteomes" id="UP001524478">
    <property type="component" value="Unassembled WGS sequence"/>
</dbReference>
<evidence type="ECO:0000256" key="4">
    <source>
        <dbReference type="ARBA" id="ARBA00022475"/>
    </source>
</evidence>
<keyword evidence="7 11" id="KW-0067">ATP-binding</keyword>
<keyword evidence="6" id="KW-0547">Nucleotide-binding</keyword>
<feature type="domain" description="ABC transporter" evidence="10">
    <location>
        <begin position="3"/>
        <end position="251"/>
    </location>
</feature>